<evidence type="ECO:0000313" key="4">
    <source>
        <dbReference type="EMBL" id="SER52059.1"/>
    </source>
</evidence>
<gene>
    <name evidence="4" type="ORF">SAMN05661109_00472</name>
</gene>
<dbReference type="GO" id="GO:0005886">
    <property type="term" value="C:plasma membrane"/>
    <property type="evidence" value="ECO:0007669"/>
    <property type="project" value="TreeGrafter"/>
</dbReference>
<keyword evidence="2 4" id="KW-0067">ATP-binding</keyword>
<dbReference type="GO" id="GO:0005524">
    <property type="term" value="F:ATP binding"/>
    <property type="evidence" value="ECO:0007669"/>
    <property type="project" value="UniProtKB-KW"/>
</dbReference>
<dbReference type="GO" id="GO:0022857">
    <property type="term" value="F:transmembrane transporter activity"/>
    <property type="evidence" value="ECO:0007669"/>
    <property type="project" value="TreeGrafter"/>
</dbReference>
<organism evidence="4 5">
    <name type="scientific">Corynebacterium cystitidis DSM 20524</name>
    <dbReference type="NCBI Taxonomy" id="1121357"/>
    <lineage>
        <taxon>Bacteria</taxon>
        <taxon>Bacillati</taxon>
        <taxon>Actinomycetota</taxon>
        <taxon>Actinomycetes</taxon>
        <taxon>Mycobacteriales</taxon>
        <taxon>Corynebacteriaceae</taxon>
        <taxon>Corynebacterium</taxon>
    </lineage>
</organism>
<dbReference type="SMART" id="SM00382">
    <property type="entry name" value="AAA"/>
    <property type="match status" value="1"/>
</dbReference>
<dbReference type="PROSITE" id="PS50893">
    <property type="entry name" value="ABC_TRANSPORTER_2"/>
    <property type="match status" value="1"/>
</dbReference>
<proteinExistence type="predicted"/>
<dbReference type="AlphaFoldDB" id="A0A1H9PWB1"/>
<dbReference type="InterPro" id="IPR015854">
    <property type="entry name" value="ABC_transpr_LolD-like"/>
</dbReference>
<dbReference type="InterPro" id="IPR003439">
    <property type="entry name" value="ABC_transporter-like_ATP-bd"/>
</dbReference>
<dbReference type="EMBL" id="FOGQ01000001">
    <property type="protein sequence ID" value="SER52059.1"/>
    <property type="molecule type" value="Genomic_DNA"/>
</dbReference>
<evidence type="ECO:0000256" key="2">
    <source>
        <dbReference type="ARBA" id="ARBA00022840"/>
    </source>
</evidence>
<name>A0A1H9PWB1_9CORY</name>
<dbReference type="PANTHER" id="PTHR24220:SF692">
    <property type="entry name" value="ABC TRANSPORTER DOMAIN-CONTAINING PROTEIN"/>
    <property type="match status" value="1"/>
</dbReference>
<dbReference type="PANTHER" id="PTHR24220">
    <property type="entry name" value="IMPORT ATP-BINDING PROTEIN"/>
    <property type="match status" value="1"/>
</dbReference>
<dbReference type="Proteomes" id="UP000198929">
    <property type="component" value="Unassembled WGS sequence"/>
</dbReference>
<dbReference type="STRING" id="1121357.SAMN05661109_00472"/>
<keyword evidence="5" id="KW-1185">Reference proteome</keyword>
<sequence>MALDGVNLELNEGDFVTIIGSNGAGKSTLLNMVSGRLRPDSGSVLIDGTDVTRMKEYARARYVGRVFQDPLAGTAPNLTIEENLSLAYQRGKTRGLGRSLNQRRRDVFRSQLATLELGLEDRLTHKVGLLSGGQRQALSLLMAGFTRPKIMLLDEYTAALDPQRAHLVTELTHEIVEDGGLTTLMVTHNMEQAIRLGNRLVMMHEGRIVYEADEATKRELTVKDLLQQFVNIKGATLSDKAFLG</sequence>
<accession>A0A1H9PWB1</accession>
<dbReference type="SUPFAM" id="SSF52540">
    <property type="entry name" value="P-loop containing nucleoside triphosphate hydrolases"/>
    <property type="match status" value="1"/>
</dbReference>
<evidence type="ECO:0000313" key="5">
    <source>
        <dbReference type="Proteomes" id="UP000198929"/>
    </source>
</evidence>
<dbReference type="InterPro" id="IPR003593">
    <property type="entry name" value="AAA+_ATPase"/>
</dbReference>
<dbReference type="InterPro" id="IPR027417">
    <property type="entry name" value="P-loop_NTPase"/>
</dbReference>
<dbReference type="RefSeq" id="WP_092255539.1">
    <property type="nucleotide sequence ID" value="NZ_CP047199.1"/>
</dbReference>
<reference evidence="5" key="1">
    <citation type="submission" date="2016-10" db="EMBL/GenBank/DDBJ databases">
        <authorList>
            <person name="Varghese N."/>
            <person name="Submissions S."/>
        </authorList>
    </citation>
    <scope>NUCLEOTIDE SEQUENCE [LARGE SCALE GENOMIC DNA]</scope>
    <source>
        <strain evidence="5">DSM 20524</strain>
    </source>
</reference>
<keyword evidence="1" id="KW-0547">Nucleotide-binding</keyword>
<dbReference type="Gene3D" id="3.40.50.300">
    <property type="entry name" value="P-loop containing nucleotide triphosphate hydrolases"/>
    <property type="match status" value="1"/>
</dbReference>
<feature type="domain" description="ABC transporter" evidence="3">
    <location>
        <begin position="1"/>
        <end position="230"/>
    </location>
</feature>
<dbReference type="GO" id="GO:0016887">
    <property type="term" value="F:ATP hydrolysis activity"/>
    <property type="evidence" value="ECO:0007669"/>
    <property type="project" value="InterPro"/>
</dbReference>
<evidence type="ECO:0000259" key="3">
    <source>
        <dbReference type="PROSITE" id="PS50893"/>
    </source>
</evidence>
<dbReference type="Pfam" id="PF00005">
    <property type="entry name" value="ABC_tran"/>
    <property type="match status" value="1"/>
</dbReference>
<evidence type="ECO:0000256" key="1">
    <source>
        <dbReference type="ARBA" id="ARBA00022741"/>
    </source>
</evidence>
<protein>
    <submittedName>
        <fullName evidence="4">Putative ABC transport system ATP-binding protein</fullName>
    </submittedName>
</protein>